<comment type="similarity">
    <text evidence="4">Belongs to the glutamyl-tRNA reductase family.</text>
</comment>
<dbReference type="GO" id="GO:0008883">
    <property type="term" value="F:glutamyl-tRNA reductase activity"/>
    <property type="evidence" value="ECO:0007669"/>
    <property type="project" value="UniProtKB-UniRule"/>
</dbReference>
<feature type="active site" description="Nucleophile" evidence="4 5">
    <location>
        <position position="51"/>
    </location>
</feature>
<dbReference type="InterPro" id="IPR000343">
    <property type="entry name" value="4pyrrol_synth_GluRdtase"/>
</dbReference>
<dbReference type="InterPro" id="IPR006151">
    <property type="entry name" value="Shikm_DH/Glu-tRNA_Rdtase"/>
</dbReference>
<evidence type="ECO:0000256" key="7">
    <source>
        <dbReference type="PIRSR" id="PIRSR000445-3"/>
    </source>
</evidence>
<evidence type="ECO:0000313" key="12">
    <source>
        <dbReference type="Proteomes" id="UP000315971"/>
    </source>
</evidence>
<feature type="binding site" evidence="4 6">
    <location>
        <position position="113"/>
    </location>
    <ligand>
        <name>substrate</name>
    </ligand>
</feature>
<evidence type="ECO:0000256" key="6">
    <source>
        <dbReference type="PIRSR" id="PIRSR000445-2"/>
    </source>
</evidence>
<proteinExistence type="inferred from homology"/>
<evidence type="ECO:0000313" key="11">
    <source>
        <dbReference type="EMBL" id="SMO32322.1"/>
    </source>
</evidence>
<comment type="pathway">
    <text evidence="4">Porphyrin-containing compound metabolism; protoporphyrin-IX biosynthesis; 5-aminolevulinate from L-glutamyl-tRNA(Glu): step 1/2.</text>
</comment>
<name>A0A521AC28_9SPHI</name>
<feature type="binding site" evidence="4 7">
    <location>
        <begin position="192"/>
        <end position="197"/>
    </location>
    <ligand>
        <name>NADP(+)</name>
        <dbReference type="ChEBI" id="CHEBI:58349"/>
    </ligand>
</feature>
<dbReference type="PANTHER" id="PTHR43013:SF1">
    <property type="entry name" value="GLUTAMYL-TRNA REDUCTASE"/>
    <property type="match status" value="1"/>
</dbReference>
<dbReference type="Pfam" id="PF05201">
    <property type="entry name" value="GlutR_N"/>
    <property type="match status" value="1"/>
</dbReference>
<dbReference type="InterPro" id="IPR018214">
    <property type="entry name" value="GluRdtase_CS"/>
</dbReference>
<feature type="binding site" evidence="4 6">
    <location>
        <begin position="118"/>
        <end position="120"/>
    </location>
    <ligand>
        <name>substrate</name>
    </ligand>
</feature>
<dbReference type="OrthoDB" id="110209at2"/>
<dbReference type="AlphaFoldDB" id="A0A521AC28"/>
<dbReference type="GO" id="GO:0019353">
    <property type="term" value="P:protoporphyrinogen IX biosynthetic process from glutamate"/>
    <property type="evidence" value="ECO:0007669"/>
    <property type="project" value="TreeGrafter"/>
</dbReference>
<evidence type="ECO:0000256" key="1">
    <source>
        <dbReference type="ARBA" id="ARBA00022857"/>
    </source>
</evidence>
<keyword evidence="3 4" id="KW-0627">Porphyrin biosynthesis</keyword>
<gene>
    <name evidence="4" type="primary">hemA</name>
    <name evidence="11" type="ORF">SAMN06265350_10144</name>
</gene>
<dbReference type="PROSITE" id="PS00747">
    <property type="entry name" value="GLUTR"/>
    <property type="match status" value="1"/>
</dbReference>
<dbReference type="GO" id="GO:0050661">
    <property type="term" value="F:NADP binding"/>
    <property type="evidence" value="ECO:0007669"/>
    <property type="project" value="InterPro"/>
</dbReference>
<dbReference type="InterPro" id="IPR036291">
    <property type="entry name" value="NAD(P)-bd_dom_sf"/>
</dbReference>
<evidence type="ECO:0000256" key="8">
    <source>
        <dbReference type="PIRSR" id="PIRSR000445-4"/>
    </source>
</evidence>
<comment type="subunit">
    <text evidence="4">Homodimer.</text>
</comment>
<dbReference type="InterPro" id="IPR015895">
    <property type="entry name" value="4pyrrol_synth_GluRdtase_N"/>
</dbReference>
<feature type="binding site" evidence="4 6">
    <location>
        <position position="124"/>
    </location>
    <ligand>
        <name>substrate</name>
    </ligand>
</feature>
<dbReference type="Gene3D" id="3.30.460.30">
    <property type="entry name" value="Glutamyl-tRNA reductase, N-terminal domain"/>
    <property type="match status" value="1"/>
</dbReference>
<protein>
    <recommendedName>
        <fullName evidence="4">Glutamyl-tRNA reductase</fullName>
        <shortName evidence="4">GluTR</shortName>
        <ecNumber evidence="4">1.2.1.70</ecNumber>
    </recommendedName>
</protein>
<evidence type="ECO:0000256" key="5">
    <source>
        <dbReference type="PIRSR" id="PIRSR000445-1"/>
    </source>
</evidence>
<dbReference type="EMBL" id="FXSZ01000001">
    <property type="protein sequence ID" value="SMO32322.1"/>
    <property type="molecule type" value="Genomic_DNA"/>
</dbReference>
<dbReference type="EC" id="1.2.1.70" evidence="4"/>
<dbReference type="Gene3D" id="3.40.50.720">
    <property type="entry name" value="NAD(P)-binding Rossmann-like Domain"/>
    <property type="match status" value="1"/>
</dbReference>
<dbReference type="NCBIfam" id="TIGR01035">
    <property type="entry name" value="hemA"/>
    <property type="match status" value="1"/>
</dbReference>
<dbReference type="PIRSF" id="PIRSF000445">
    <property type="entry name" value="4pyrrol_synth_GluRdtase"/>
    <property type="match status" value="1"/>
</dbReference>
<comment type="function">
    <text evidence="4">Catalyzes the NADPH-dependent reduction of glutamyl-tRNA(Glu) to glutamate 1-semialdehyde (GSA).</text>
</comment>
<dbReference type="UniPathway" id="UPA00251">
    <property type="reaction ID" value="UER00316"/>
</dbReference>
<feature type="domain" description="Quinate/shikimate 5-dehydrogenase/glutamyl-tRNA reductase" evidence="9">
    <location>
        <begin position="185"/>
        <end position="309"/>
    </location>
</feature>
<keyword evidence="1 4" id="KW-0521">NADP</keyword>
<evidence type="ECO:0000256" key="4">
    <source>
        <dbReference type="HAMAP-Rule" id="MF_00087"/>
    </source>
</evidence>
<comment type="domain">
    <text evidence="4">Possesses an unusual extended V-shaped dimeric structure with each monomer consisting of three distinct domains arranged along a curved 'spinal' alpha-helix. The N-terminal catalytic domain specifically recognizes the glutamate moiety of the substrate. The second domain is the NADPH-binding domain, and the third C-terminal domain is responsible for dimerization.</text>
</comment>
<dbReference type="SUPFAM" id="SSF69742">
    <property type="entry name" value="Glutamyl tRNA-reductase catalytic, N-terminal domain"/>
    <property type="match status" value="1"/>
</dbReference>
<keyword evidence="12" id="KW-1185">Reference proteome</keyword>
<accession>A0A521AC28</accession>
<comment type="miscellaneous">
    <text evidence="4">During catalysis, the active site Cys acts as a nucleophile attacking the alpha-carbonyl group of tRNA-bound glutamate with the formation of a thioester intermediate between enzyme and glutamate, and the concomitant release of tRNA(Glu). The thioester intermediate is finally reduced by direct hydride transfer from NADPH, to form the product GSA.</text>
</comment>
<dbReference type="SUPFAM" id="SSF51735">
    <property type="entry name" value="NAD(P)-binding Rossmann-fold domains"/>
    <property type="match status" value="1"/>
</dbReference>
<sequence>MKALKVISFTYKNCELQAVGRLVIDPAERFEKLKALKDKFHFGELFYIATCNRVEFVFSYSHDVDSTFVKKILKFTYPHLTAEDQSYYSVNSAIYTNMSAMEHLLRVSCSLESLVVGEKEILAQVRQMYDECRKWGFTGDFFRLIMNRVVKTAKEIYTDTKIAEKPVSVASLACRKLRDEGLGYDSKFIIIGAGETIQLITKYLHKHNLKNCVIFNRTVSKAQELAEELGGAKALPLSELKNYREGFDVIVTCTGATDPIITTEIYEGLLNGSTDKKVILDLAIPNDTAEEVITNYNLSFISVQQIQEIANQNVKERQSELVFAEQIIDLNIKEFLPILRQRRVELAMREVPVKIKEIKQKAVETVFVEEINSLDPASREILEKVLNYVEKKYISVPMVMAKEIMIQQ</sequence>
<dbReference type="RefSeq" id="WP_142600467.1">
    <property type="nucleotide sequence ID" value="NZ_FXSZ01000001.1"/>
</dbReference>
<dbReference type="InterPro" id="IPR036343">
    <property type="entry name" value="GluRdtase_N_sf"/>
</dbReference>
<organism evidence="11 12">
    <name type="scientific">Solitalea koreensis</name>
    <dbReference type="NCBI Taxonomy" id="543615"/>
    <lineage>
        <taxon>Bacteria</taxon>
        <taxon>Pseudomonadati</taxon>
        <taxon>Bacteroidota</taxon>
        <taxon>Sphingobacteriia</taxon>
        <taxon>Sphingobacteriales</taxon>
        <taxon>Sphingobacteriaceae</taxon>
        <taxon>Solitalea</taxon>
    </lineage>
</organism>
<keyword evidence="2 4" id="KW-0560">Oxidoreductase</keyword>
<evidence type="ECO:0000259" key="9">
    <source>
        <dbReference type="Pfam" id="PF01488"/>
    </source>
</evidence>
<dbReference type="Pfam" id="PF01488">
    <property type="entry name" value="Shikimate_DH"/>
    <property type="match status" value="1"/>
</dbReference>
<dbReference type="PANTHER" id="PTHR43013">
    <property type="entry name" value="GLUTAMYL-TRNA REDUCTASE"/>
    <property type="match status" value="1"/>
</dbReference>
<comment type="catalytic activity">
    <reaction evidence="4">
        <text>(S)-4-amino-5-oxopentanoate + tRNA(Glu) + NADP(+) = L-glutamyl-tRNA(Glu) + NADPH + H(+)</text>
        <dbReference type="Rhea" id="RHEA:12344"/>
        <dbReference type="Rhea" id="RHEA-COMP:9663"/>
        <dbReference type="Rhea" id="RHEA-COMP:9680"/>
        <dbReference type="ChEBI" id="CHEBI:15378"/>
        <dbReference type="ChEBI" id="CHEBI:57501"/>
        <dbReference type="ChEBI" id="CHEBI:57783"/>
        <dbReference type="ChEBI" id="CHEBI:58349"/>
        <dbReference type="ChEBI" id="CHEBI:78442"/>
        <dbReference type="ChEBI" id="CHEBI:78520"/>
        <dbReference type="EC" id="1.2.1.70"/>
    </reaction>
</comment>
<evidence type="ECO:0000256" key="3">
    <source>
        <dbReference type="ARBA" id="ARBA00023244"/>
    </source>
</evidence>
<feature type="domain" description="Glutamyl-tRNA reductase N-terminal" evidence="10">
    <location>
        <begin position="7"/>
        <end position="160"/>
    </location>
</feature>
<feature type="binding site" evidence="4 6">
    <location>
        <begin position="50"/>
        <end position="53"/>
    </location>
    <ligand>
        <name>substrate</name>
    </ligand>
</feature>
<dbReference type="HAMAP" id="MF_00087">
    <property type="entry name" value="Glu_tRNA_reductase"/>
    <property type="match status" value="1"/>
</dbReference>
<evidence type="ECO:0000256" key="2">
    <source>
        <dbReference type="ARBA" id="ARBA00023002"/>
    </source>
</evidence>
<feature type="site" description="Important for activity" evidence="4 8">
    <location>
        <position position="103"/>
    </location>
</feature>
<reference evidence="11 12" key="1">
    <citation type="submission" date="2017-05" db="EMBL/GenBank/DDBJ databases">
        <authorList>
            <person name="Varghese N."/>
            <person name="Submissions S."/>
        </authorList>
    </citation>
    <scope>NUCLEOTIDE SEQUENCE [LARGE SCALE GENOMIC DNA]</scope>
    <source>
        <strain evidence="11 12">DSM 21342</strain>
    </source>
</reference>
<dbReference type="Proteomes" id="UP000315971">
    <property type="component" value="Unassembled WGS sequence"/>
</dbReference>
<evidence type="ECO:0000259" key="10">
    <source>
        <dbReference type="Pfam" id="PF05201"/>
    </source>
</evidence>